<organism evidence="1 2">
    <name type="scientific">Paenibacillus etheri</name>
    <dbReference type="NCBI Taxonomy" id="1306852"/>
    <lineage>
        <taxon>Bacteria</taxon>
        <taxon>Bacillati</taxon>
        <taxon>Bacillota</taxon>
        <taxon>Bacilli</taxon>
        <taxon>Bacillales</taxon>
        <taxon>Paenibacillaceae</taxon>
        <taxon>Paenibacillus</taxon>
    </lineage>
</organism>
<dbReference type="RefSeq" id="WP_060624617.1">
    <property type="nucleotide sequence ID" value="NZ_LCZJ02000026.1"/>
</dbReference>
<sequence>MKSEELSQGRRIRIKDGQPNGYGSRTGRLVAIEVIVDIGEPLLLRVGPEALEVVPEDPLPPGWEEVEI</sequence>
<reference evidence="1 2" key="1">
    <citation type="journal article" date="2015" name="Int. Biodeterior. Biodegradation">
        <title>Physiological and genetic screening methods for the isolation of methyl tert-butyl ether-degrading bacteria for bioremediation purposes.</title>
        <authorList>
            <person name="Guisado I.M."/>
            <person name="Purswani J."/>
            <person name="Gonzalez Lopez J."/>
            <person name="Pozo C."/>
        </authorList>
    </citation>
    <scope>NUCLEOTIDE SEQUENCE [LARGE SCALE GENOMIC DNA]</scope>
    <source>
        <strain evidence="1 2">SH7</strain>
    </source>
</reference>
<name>A0A0W1AX00_9BACL</name>
<keyword evidence="2" id="KW-1185">Reference proteome</keyword>
<gene>
    <name evidence="1" type="ORF">UQ64_20070</name>
</gene>
<dbReference type="Proteomes" id="UP000054709">
    <property type="component" value="Unassembled WGS sequence"/>
</dbReference>
<evidence type="ECO:0000313" key="2">
    <source>
        <dbReference type="Proteomes" id="UP000054709"/>
    </source>
</evidence>
<accession>A0A0W1AX00</accession>
<dbReference type="OrthoDB" id="2658222at2"/>
<comment type="caution">
    <text evidence="1">The sequence shown here is derived from an EMBL/GenBank/DDBJ whole genome shotgun (WGS) entry which is preliminary data.</text>
</comment>
<dbReference type="AlphaFoldDB" id="A0A0W1AX00"/>
<proteinExistence type="predicted"/>
<dbReference type="EMBL" id="LCZJ02000026">
    <property type="protein sequence ID" value="KTD85779.1"/>
    <property type="molecule type" value="Genomic_DNA"/>
</dbReference>
<evidence type="ECO:0000313" key="1">
    <source>
        <dbReference type="EMBL" id="KTD85779.1"/>
    </source>
</evidence>
<protein>
    <submittedName>
        <fullName evidence="1">Uncharacterized protein</fullName>
    </submittedName>
</protein>